<evidence type="ECO:0000313" key="3">
    <source>
        <dbReference type="Proteomes" id="UP000551616"/>
    </source>
</evidence>
<sequence>MSETNAQPDRHGSLSKENAPWVVVRADKAVLCSGCGVQVKVPAEVVGRRVLVVDQSPQDKPVDVTIPQADDLPVEPSTPDLPAADVSPRKANVRKATAKPRRIDGLRLPSAAEMERGFAWVSFHLKLLGLQGSEFKRLQKLFRRHRRREQLAPSSPCPCQERPGSTIKNAPTYQAPHARPRGHANKVPAIKVVGQPNHEVRSYAHADVGMAPELNNANERGPP</sequence>
<feature type="region of interest" description="Disordered" evidence="1">
    <location>
        <begin position="61"/>
        <end position="98"/>
    </location>
</feature>
<gene>
    <name evidence="2" type="ORF">HOV93_33680</name>
</gene>
<dbReference type="RefSeq" id="WP_207397600.1">
    <property type="nucleotide sequence ID" value="NZ_JABRWO010000009.1"/>
</dbReference>
<dbReference type="AlphaFoldDB" id="A0A7V8V739"/>
<evidence type="ECO:0000313" key="2">
    <source>
        <dbReference type="EMBL" id="MBA2116179.1"/>
    </source>
</evidence>
<evidence type="ECO:0000256" key="1">
    <source>
        <dbReference type="SAM" id="MobiDB-lite"/>
    </source>
</evidence>
<reference evidence="2 3" key="1">
    <citation type="submission" date="2020-05" db="EMBL/GenBank/DDBJ databases">
        <title>Bremerella alba sp. nov., a novel planctomycete isolated from the surface of the macroalga Fucus spiralis.</title>
        <authorList>
            <person name="Godinho O."/>
            <person name="Botelho R."/>
            <person name="Albuquerque L."/>
            <person name="Wiegand S."/>
            <person name="Da Costa M.S."/>
            <person name="Lobo-Da-Cunha A."/>
            <person name="Jogler C."/>
            <person name="Lage O.M."/>
        </authorList>
    </citation>
    <scope>NUCLEOTIDE SEQUENCE [LARGE SCALE GENOMIC DNA]</scope>
    <source>
        <strain evidence="2 3">FF15</strain>
    </source>
</reference>
<dbReference type="Proteomes" id="UP000551616">
    <property type="component" value="Unassembled WGS sequence"/>
</dbReference>
<accession>A0A7V8V739</accession>
<keyword evidence="3" id="KW-1185">Reference proteome</keyword>
<name>A0A7V8V739_9BACT</name>
<comment type="caution">
    <text evidence="2">The sequence shown here is derived from an EMBL/GenBank/DDBJ whole genome shotgun (WGS) entry which is preliminary data.</text>
</comment>
<protein>
    <submittedName>
        <fullName evidence="2">Uncharacterized protein</fullName>
    </submittedName>
</protein>
<organism evidence="2 3">
    <name type="scientific">Bremerella alba</name>
    <dbReference type="NCBI Taxonomy" id="980252"/>
    <lineage>
        <taxon>Bacteria</taxon>
        <taxon>Pseudomonadati</taxon>
        <taxon>Planctomycetota</taxon>
        <taxon>Planctomycetia</taxon>
        <taxon>Pirellulales</taxon>
        <taxon>Pirellulaceae</taxon>
        <taxon>Bremerella</taxon>
    </lineage>
</organism>
<dbReference type="EMBL" id="JABRWO010000009">
    <property type="protein sequence ID" value="MBA2116179.1"/>
    <property type="molecule type" value="Genomic_DNA"/>
</dbReference>
<feature type="region of interest" description="Disordered" evidence="1">
    <location>
        <begin position="146"/>
        <end position="165"/>
    </location>
</feature>
<proteinExistence type="predicted"/>